<feature type="domain" description="DUF3850" evidence="2">
    <location>
        <begin position="43"/>
        <end position="90"/>
    </location>
</feature>
<gene>
    <name evidence="3" type="ORF">NNA32_11285</name>
</gene>
<keyword evidence="1" id="KW-0472">Membrane</keyword>
<dbReference type="EMBL" id="JANDJP010000019">
    <property type="protein sequence ID" value="MDF9914822.1"/>
    <property type="molecule type" value="Genomic_DNA"/>
</dbReference>
<feature type="transmembrane region" description="Helical" evidence="1">
    <location>
        <begin position="6"/>
        <end position="25"/>
    </location>
</feature>
<evidence type="ECO:0000313" key="3">
    <source>
        <dbReference type="EMBL" id="MDF9914822.1"/>
    </source>
</evidence>
<dbReference type="InterPro" id="IPR039440">
    <property type="entry name" value="DUF3850"/>
</dbReference>
<organism evidence="3 4">
    <name type="scientific">Furfurilactobacillus milii</name>
    <dbReference type="NCBI Taxonomy" id="2888272"/>
    <lineage>
        <taxon>Bacteria</taxon>
        <taxon>Bacillati</taxon>
        <taxon>Bacillota</taxon>
        <taxon>Bacilli</taxon>
        <taxon>Lactobacillales</taxon>
        <taxon>Lactobacillaceae</taxon>
        <taxon>Furfurilactobacillus</taxon>
    </lineage>
</organism>
<dbReference type="Proteomes" id="UP001152867">
    <property type="component" value="Unassembled WGS sequence"/>
</dbReference>
<evidence type="ECO:0000313" key="4">
    <source>
        <dbReference type="Proteomes" id="UP001152867"/>
    </source>
</evidence>
<reference evidence="3" key="1">
    <citation type="submission" date="2022-06" db="EMBL/GenBank/DDBJ databases">
        <title>Antifungal cultures and metabolites of lactic acid bacteria for use in dairy fermentations.</title>
        <authorList>
            <person name="Zhao Z."/>
            <person name="Gaenzle M."/>
        </authorList>
    </citation>
    <scope>NUCLEOTIDE SEQUENCE</scope>
    <source>
        <strain evidence="3">FUA3126</strain>
    </source>
</reference>
<name>A0ABT6DDE3_9LACO</name>
<dbReference type="Gene3D" id="2.30.130.30">
    <property type="entry name" value="Hypothetical protein"/>
    <property type="match status" value="1"/>
</dbReference>
<keyword evidence="1" id="KW-1133">Transmembrane helix</keyword>
<evidence type="ECO:0000259" key="2">
    <source>
        <dbReference type="Pfam" id="PF12961"/>
    </source>
</evidence>
<proteinExistence type="predicted"/>
<sequence length="132" mass="15421">MDISYYVTIPLLIGILCGMVFGDVHRERTNKMSGRADPLHAMTHELKIDHDYLRKIQMGIKTWECRKDDRDYQKGDFLLLQDYDRNNGYYVNNGSRDKNQVMVKVLDVFGRTDSEKEFCKAGYVTMSIKVVE</sequence>
<evidence type="ECO:0000256" key="1">
    <source>
        <dbReference type="SAM" id="Phobius"/>
    </source>
</evidence>
<dbReference type="Pfam" id="PF12961">
    <property type="entry name" value="DUF3850"/>
    <property type="match status" value="1"/>
</dbReference>
<dbReference type="RefSeq" id="WP_178942796.1">
    <property type="nucleotide sequence ID" value="NZ_JAIWJG010000019.1"/>
</dbReference>
<comment type="caution">
    <text evidence="3">The sequence shown here is derived from an EMBL/GenBank/DDBJ whole genome shotgun (WGS) entry which is preliminary data.</text>
</comment>
<accession>A0ABT6DDE3</accession>
<dbReference type="SUPFAM" id="SSF88697">
    <property type="entry name" value="PUA domain-like"/>
    <property type="match status" value="1"/>
</dbReference>
<keyword evidence="4" id="KW-1185">Reference proteome</keyword>
<keyword evidence="1" id="KW-0812">Transmembrane</keyword>
<protein>
    <submittedName>
        <fullName evidence="3">DUF3850 domain-containing protein</fullName>
    </submittedName>
</protein>
<dbReference type="InterPro" id="IPR015947">
    <property type="entry name" value="PUA-like_sf"/>
</dbReference>